<dbReference type="RefSeq" id="XP_009221825.1">
    <property type="nucleotide sequence ID" value="XM_009223561.1"/>
</dbReference>
<dbReference type="AlphaFoldDB" id="J3NWU3"/>
<protein>
    <submittedName>
        <fullName evidence="2 3">Uncharacterized protein</fullName>
    </submittedName>
</protein>
<organism evidence="2">
    <name type="scientific">Gaeumannomyces tritici (strain R3-111a-1)</name>
    <name type="common">Wheat and barley take-all root rot fungus</name>
    <name type="synonym">Gaeumannomyces graminis var. tritici</name>
    <dbReference type="NCBI Taxonomy" id="644352"/>
    <lineage>
        <taxon>Eukaryota</taxon>
        <taxon>Fungi</taxon>
        <taxon>Dikarya</taxon>
        <taxon>Ascomycota</taxon>
        <taxon>Pezizomycotina</taxon>
        <taxon>Sordariomycetes</taxon>
        <taxon>Sordariomycetidae</taxon>
        <taxon>Magnaporthales</taxon>
        <taxon>Magnaporthaceae</taxon>
        <taxon>Gaeumannomyces</taxon>
    </lineage>
</organism>
<reference evidence="4" key="1">
    <citation type="submission" date="2010-07" db="EMBL/GenBank/DDBJ databases">
        <title>The genome sequence of Gaeumannomyces graminis var. tritici strain R3-111a-1.</title>
        <authorList>
            <consortium name="The Broad Institute Genome Sequencing Platform"/>
            <person name="Ma L.-J."/>
            <person name="Dead R."/>
            <person name="Young S."/>
            <person name="Zeng Q."/>
            <person name="Koehrsen M."/>
            <person name="Alvarado L."/>
            <person name="Berlin A."/>
            <person name="Chapman S.B."/>
            <person name="Chen Z."/>
            <person name="Freedman E."/>
            <person name="Gellesch M."/>
            <person name="Goldberg J."/>
            <person name="Griggs A."/>
            <person name="Gujja S."/>
            <person name="Heilman E.R."/>
            <person name="Heiman D."/>
            <person name="Hepburn T."/>
            <person name="Howarth C."/>
            <person name="Jen D."/>
            <person name="Larson L."/>
            <person name="Mehta T."/>
            <person name="Neiman D."/>
            <person name="Pearson M."/>
            <person name="Roberts A."/>
            <person name="Saif S."/>
            <person name="Shea T."/>
            <person name="Shenoy N."/>
            <person name="Sisk P."/>
            <person name="Stolte C."/>
            <person name="Sykes S."/>
            <person name="Walk T."/>
            <person name="White J."/>
            <person name="Yandava C."/>
            <person name="Haas B."/>
            <person name="Nusbaum C."/>
            <person name="Birren B."/>
        </authorList>
    </citation>
    <scope>NUCLEOTIDE SEQUENCE [LARGE SCALE GENOMIC DNA]</scope>
    <source>
        <strain evidence="4">R3-111a-1</strain>
    </source>
</reference>
<keyword evidence="4" id="KW-1185">Reference proteome</keyword>
<name>J3NWU3_GAET3</name>
<dbReference type="HOGENOM" id="CLU_713801_0_0_1"/>
<evidence type="ECO:0000313" key="2">
    <source>
        <dbReference type="EMBL" id="EJT75825.1"/>
    </source>
</evidence>
<gene>
    <name evidence="3" type="primary">20346212</name>
    <name evidence="2" type="ORF">GGTG_05754</name>
</gene>
<evidence type="ECO:0000313" key="4">
    <source>
        <dbReference type="Proteomes" id="UP000006039"/>
    </source>
</evidence>
<dbReference type="EnsemblFungi" id="EJT75825">
    <property type="protein sequence ID" value="EJT75825"/>
    <property type="gene ID" value="GGTG_05754"/>
</dbReference>
<reference evidence="3" key="5">
    <citation type="submission" date="2018-04" db="UniProtKB">
        <authorList>
            <consortium name="EnsemblFungi"/>
        </authorList>
    </citation>
    <scope>IDENTIFICATION</scope>
    <source>
        <strain evidence="3">R3-111a-1</strain>
    </source>
</reference>
<reference evidence="2" key="2">
    <citation type="submission" date="2010-07" db="EMBL/GenBank/DDBJ databases">
        <authorList>
            <consortium name="The Broad Institute Genome Sequencing Platform"/>
            <consortium name="Broad Institute Genome Sequencing Center for Infectious Disease"/>
            <person name="Ma L.-J."/>
            <person name="Dead R."/>
            <person name="Young S."/>
            <person name="Zeng Q."/>
            <person name="Koehrsen M."/>
            <person name="Alvarado L."/>
            <person name="Berlin A."/>
            <person name="Chapman S.B."/>
            <person name="Chen Z."/>
            <person name="Freedman E."/>
            <person name="Gellesch M."/>
            <person name="Goldberg J."/>
            <person name="Griggs A."/>
            <person name="Gujja S."/>
            <person name="Heilman E.R."/>
            <person name="Heiman D."/>
            <person name="Hepburn T."/>
            <person name="Howarth C."/>
            <person name="Jen D."/>
            <person name="Larson L."/>
            <person name="Mehta T."/>
            <person name="Neiman D."/>
            <person name="Pearson M."/>
            <person name="Roberts A."/>
            <person name="Saif S."/>
            <person name="Shea T."/>
            <person name="Shenoy N."/>
            <person name="Sisk P."/>
            <person name="Stolte C."/>
            <person name="Sykes S."/>
            <person name="Walk T."/>
            <person name="White J."/>
            <person name="Yandava C."/>
            <person name="Haas B."/>
            <person name="Nusbaum C."/>
            <person name="Birren B."/>
        </authorList>
    </citation>
    <scope>NUCLEOTIDE SEQUENCE</scope>
    <source>
        <strain evidence="2">R3-111a-1</strain>
    </source>
</reference>
<feature type="compositionally biased region" description="Basic and acidic residues" evidence="1">
    <location>
        <begin position="22"/>
        <end position="33"/>
    </location>
</feature>
<evidence type="ECO:0000256" key="1">
    <source>
        <dbReference type="SAM" id="MobiDB-lite"/>
    </source>
</evidence>
<reference evidence="3" key="4">
    <citation type="journal article" date="2015" name="G3 (Bethesda)">
        <title>Genome sequences of three phytopathogenic species of the Magnaporthaceae family of fungi.</title>
        <authorList>
            <person name="Okagaki L.H."/>
            <person name="Nunes C.C."/>
            <person name="Sailsbery J."/>
            <person name="Clay B."/>
            <person name="Brown D."/>
            <person name="John T."/>
            <person name="Oh Y."/>
            <person name="Young N."/>
            <person name="Fitzgerald M."/>
            <person name="Haas B.J."/>
            <person name="Zeng Q."/>
            <person name="Young S."/>
            <person name="Adiconis X."/>
            <person name="Fan L."/>
            <person name="Levin J.Z."/>
            <person name="Mitchell T.K."/>
            <person name="Okubara P.A."/>
            <person name="Farman M.L."/>
            <person name="Kohn L.M."/>
            <person name="Birren B."/>
            <person name="Ma L.-J."/>
            <person name="Dean R.A."/>
        </authorList>
    </citation>
    <scope>NUCLEOTIDE SEQUENCE</scope>
    <source>
        <strain evidence="3">R3-111a-1</strain>
    </source>
</reference>
<dbReference type="Proteomes" id="UP000006039">
    <property type="component" value="Unassembled WGS sequence"/>
</dbReference>
<dbReference type="VEuPathDB" id="FungiDB:GGTG_05754"/>
<feature type="region of interest" description="Disordered" evidence="1">
    <location>
        <begin position="1"/>
        <end position="51"/>
    </location>
</feature>
<dbReference type="GeneID" id="20346212"/>
<reference evidence="2" key="3">
    <citation type="submission" date="2010-09" db="EMBL/GenBank/DDBJ databases">
        <title>Annotation of Gaeumannomyces graminis var. tritici R3-111a-1.</title>
        <authorList>
            <consortium name="The Broad Institute Genome Sequencing Platform"/>
            <person name="Ma L.-J."/>
            <person name="Dead R."/>
            <person name="Young S.K."/>
            <person name="Zeng Q."/>
            <person name="Gargeya S."/>
            <person name="Fitzgerald M."/>
            <person name="Haas B."/>
            <person name="Abouelleil A."/>
            <person name="Alvarado L."/>
            <person name="Arachchi H.M."/>
            <person name="Berlin A."/>
            <person name="Brown A."/>
            <person name="Chapman S.B."/>
            <person name="Chen Z."/>
            <person name="Dunbar C."/>
            <person name="Freedman E."/>
            <person name="Gearin G."/>
            <person name="Gellesch M."/>
            <person name="Goldberg J."/>
            <person name="Griggs A."/>
            <person name="Gujja S."/>
            <person name="Heiman D."/>
            <person name="Howarth C."/>
            <person name="Larson L."/>
            <person name="Lui A."/>
            <person name="MacDonald P.J.P."/>
            <person name="Mehta T."/>
            <person name="Montmayeur A."/>
            <person name="Murphy C."/>
            <person name="Neiman D."/>
            <person name="Pearson M."/>
            <person name="Priest M."/>
            <person name="Roberts A."/>
            <person name="Saif S."/>
            <person name="Shea T."/>
            <person name="Shenoy N."/>
            <person name="Sisk P."/>
            <person name="Stolte C."/>
            <person name="Sykes S."/>
            <person name="Yandava C."/>
            <person name="Wortman J."/>
            <person name="Nusbaum C."/>
            <person name="Birren B."/>
        </authorList>
    </citation>
    <scope>NUCLEOTIDE SEQUENCE</scope>
    <source>
        <strain evidence="2">R3-111a-1</strain>
    </source>
</reference>
<evidence type="ECO:0000313" key="3">
    <source>
        <dbReference type="EnsemblFungi" id="EJT75825"/>
    </source>
</evidence>
<sequence>MGRSAGSMTSQAEPADSSGKADSSRQGRAEESRQSINARRRRSSSRAPMGPWGLAGQLVAASGSPLAAVCAGWLPIAVSPAPILILRAPANFLGHPGRVSTLRSHTLLPSHAAPSARDRANGRATAPQIVPLRLYPSVAPLISALVWSAGPPSHSCAATNGRFVACDQSLAQAIPRTVAASSIGEHFAESASTHGPHHRLGPMKTLRRSHGDPDTPLLASAGHIARCGNPRPPSGCSIGGALPTRGRVPPPSHFHPSCAQLGSRPVLPAVAGPPKGVPVRGEIGPLPCGEVRRGRPWLSSATAARGEVNIPSSADWSLASSFAATTWACRASAGDVASHPHPTQSEDLRLCRSRLQETSALRILRLQLTRWGFAALLPLKCILPLPG</sequence>
<feature type="compositionally biased region" description="Polar residues" evidence="1">
    <location>
        <begin position="1"/>
        <end position="12"/>
    </location>
</feature>
<dbReference type="EMBL" id="GL385397">
    <property type="protein sequence ID" value="EJT75825.1"/>
    <property type="molecule type" value="Genomic_DNA"/>
</dbReference>
<accession>J3NWU3</accession>
<proteinExistence type="predicted"/>